<organism evidence="5 6">
    <name type="scientific">Arthrobacter psychrochitiniphilus</name>
    <dbReference type="NCBI Taxonomy" id="291045"/>
    <lineage>
        <taxon>Bacteria</taxon>
        <taxon>Bacillati</taxon>
        <taxon>Actinomycetota</taxon>
        <taxon>Actinomycetes</taxon>
        <taxon>Micrococcales</taxon>
        <taxon>Micrococcaceae</taxon>
        <taxon>Arthrobacter</taxon>
    </lineage>
</organism>
<dbReference type="GO" id="GO:0005975">
    <property type="term" value="P:carbohydrate metabolic process"/>
    <property type="evidence" value="ECO:0007669"/>
    <property type="project" value="InterPro"/>
</dbReference>
<dbReference type="InterPro" id="IPR002241">
    <property type="entry name" value="Glyco_hydro_27"/>
</dbReference>
<dbReference type="PRINTS" id="PR00740">
    <property type="entry name" value="GLHYDRLASE27"/>
</dbReference>
<evidence type="ECO:0000256" key="1">
    <source>
        <dbReference type="ARBA" id="ARBA00009743"/>
    </source>
</evidence>
<comment type="catalytic activity">
    <reaction evidence="4">
        <text>Hydrolysis of terminal, non-reducing alpha-D-galactose residues in alpha-D-galactosides, including galactose oligosaccharides, galactomannans and galactolipids.</text>
        <dbReference type="EC" id="3.2.1.22"/>
    </reaction>
</comment>
<name>A0A2V3DMM2_9MICC</name>
<dbReference type="RefSeq" id="WP_110107459.1">
    <property type="nucleotide sequence ID" value="NZ_JACBZZ010000001.1"/>
</dbReference>
<dbReference type="InterPro" id="IPR017853">
    <property type="entry name" value="GH"/>
</dbReference>
<dbReference type="AlphaFoldDB" id="A0A2V3DMM2"/>
<dbReference type="EC" id="3.2.1.22" evidence="4"/>
<dbReference type="SUPFAM" id="SSF51445">
    <property type="entry name" value="(Trans)glycosidases"/>
    <property type="match status" value="1"/>
</dbReference>
<dbReference type="EMBL" id="QHLZ01000014">
    <property type="protein sequence ID" value="PXA64195.1"/>
    <property type="molecule type" value="Genomic_DNA"/>
</dbReference>
<dbReference type="OrthoDB" id="9807519at2"/>
<comment type="caution">
    <text evidence="5">The sequence shown here is derived from an EMBL/GenBank/DDBJ whole genome shotgun (WGS) entry which is preliminary data.</text>
</comment>
<protein>
    <recommendedName>
        <fullName evidence="4">Alpha-galactosidase</fullName>
        <ecNumber evidence="4">3.2.1.22</ecNumber>
    </recommendedName>
    <alternativeName>
        <fullName evidence="4">Melibiase</fullName>
    </alternativeName>
</protein>
<dbReference type="Proteomes" id="UP000246303">
    <property type="component" value="Unassembled WGS sequence"/>
</dbReference>
<proteinExistence type="inferred from homology"/>
<evidence type="ECO:0000256" key="3">
    <source>
        <dbReference type="ARBA" id="ARBA00023295"/>
    </source>
</evidence>
<keyword evidence="6" id="KW-1185">Reference proteome</keyword>
<dbReference type="Gene3D" id="3.20.20.70">
    <property type="entry name" value="Aldolase class I"/>
    <property type="match status" value="1"/>
</dbReference>
<dbReference type="GO" id="GO:0004557">
    <property type="term" value="F:alpha-galactosidase activity"/>
    <property type="evidence" value="ECO:0007669"/>
    <property type="project" value="UniProtKB-EC"/>
</dbReference>
<evidence type="ECO:0000313" key="6">
    <source>
        <dbReference type="Proteomes" id="UP000246303"/>
    </source>
</evidence>
<dbReference type="Pfam" id="PF16499">
    <property type="entry name" value="Melibiase_2"/>
    <property type="match status" value="1"/>
</dbReference>
<gene>
    <name evidence="5" type="ORF">CVS29_16345</name>
</gene>
<keyword evidence="4" id="KW-1015">Disulfide bond</keyword>
<dbReference type="FunFam" id="3.20.20.70:FF:000197">
    <property type="entry name" value="Alpha-galactosidase"/>
    <property type="match status" value="1"/>
</dbReference>
<keyword evidence="3 4" id="KW-0326">Glycosidase</keyword>
<dbReference type="PANTHER" id="PTHR11452">
    <property type="entry name" value="ALPHA-GALACTOSIDASE/ALPHA-N-ACETYLGALACTOSAMINIDASE"/>
    <property type="match status" value="1"/>
</dbReference>
<evidence type="ECO:0000256" key="4">
    <source>
        <dbReference type="RuleBase" id="RU361168"/>
    </source>
</evidence>
<comment type="similarity">
    <text evidence="1 4">Belongs to the glycosyl hydrolase 27 family.</text>
</comment>
<accession>A0A2V3DMM2</accession>
<reference evidence="5 6" key="1">
    <citation type="submission" date="2018-05" db="EMBL/GenBank/DDBJ databases">
        <title>Genetic diversity of glacier-inhabiting Cryobacterium bacteria in China and description of Cryobacterium mengkeensis sp. nov. and Arthrobacter glacialis sp. nov.</title>
        <authorList>
            <person name="Liu Q."/>
            <person name="Xin Y.-H."/>
        </authorList>
    </citation>
    <scope>NUCLEOTIDE SEQUENCE [LARGE SCALE GENOMIC DNA]</scope>
    <source>
        <strain evidence="5 6">GP3</strain>
    </source>
</reference>
<dbReference type="PANTHER" id="PTHR11452:SF75">
    <property type="entry name" value="ALPHA-GALACTOSIDASE MEL1"/>
    <property type="match status" value="1"/>
</dbReference>
<sequence length="385" mass="42692">MTDLQYSGKPLIAPVPPMGWNSWNCFRCHDISEQKLIEVADALVASGMQAAGFDTFVIDDCWQAHTRGADGRLRSHPTRFPSGMAALGQELKARGFKFGLYASPGRKTCAMIYDRYPGRDLGSFNREELDAQTFAGWGVDFLKYDWCEADEDGTGLRYPDAFERMALALEGTGRKIIYSISEYGRTEPWTWAGDYGHMWRTTVDIERNWASIMSIADTQALITEFAGPHHWNDPDMLQAGNPGLNKVEEETHFALWCYLAAPLMAGHDPRTMSDGVRELLTNPHLLGIDQDPLGKAASRTQPVQDVDVWARPLSDGEAWLVVNKTENTIHLTHQDGELRLGQVTISPIAAGAQVLPLRSGSPAPLTEGTLWEIPPHGCLAVSHRD</sequence>
<evidence type="ECO:0000313" key="5">
    <source>
        <dbReference type="EMBL" id="PXA64195.1"/>
    </source>
</evidence>
<dbReference type="InterPro" id="IPR013785">
    <property type="entry name" value="Aldolase_TIM"/>
</dbReference>
<evidence type="ECO:0000256" key="2">
    <source>
        <dbReference type="ARBA" id="ARBA00022801"/>
    </source>
</evidence>
<dbReference type="CDD" id="cd14792">
    <property type="entry name" value="GH27"/>
    <property type="match status" value="1"/>
</dbReference>
<keyword evidence="2 4" id="KW-0378">Hydrolase</keyword>